<reference evidence="2" key="1">
    <citation type="submission" date="2021-02" db="EMBL/GenBank/DDBJ databases">
        <authorList>
            <person name="Dougan E. K."/>
            <person name="Rhodes N."/>
            <person name="Thang M."/>
            <person name="Chan C."/>
        </authorList>
    </citation>
    <scope>NUCLEOTIDE SEQUENCE</scope>
</reference>
<protein>
    <submittedName>
        <fullName evidence="2">HERC6 protein</fullName>
    </submittedName>
</protein>
<feature type="repeat" description="RCC1" evidence="1">
    <location>
        <begin position="152"/>
        <end position="190"/>
    </location>
</feature>
<dbReference type="AlphaFoldDB" id="A0A812Q4S6"/>
<dbReference type="EMBL" id="CAJNDS010002231">
    <property type="protein sequence ID" value="CAE7384420.1"/>
    <property type="molecule type" value="Genomic_DNA"/>
</dbReference>
<dbReference type="InterPro" id="IPR051553">
    <property type="entry name" value="Ran_GTPase-activating"/>
</dbReference>
<gene>
    <name evidence="2" type="primary">HERC6</name>
    <name evidence="2" type="ORF">SNAT2548_LOCUS20971</name>
</gene>
<dbReference type="GO" id="GO:0005737">
    <property type="term" value="C:cytoplasm"/>
    <property type="evidence" value="ECO:0007669"/>
    <property type="project" value="TreeGrafter"/>
</dbReference>
<dbReference type="GO" id="GO:0005085">
    <property type="term" value="F:guanyl-nucleotide exchange factor activity"/>
    <property type="evidence" value="ECO:0007669"/>
    <property type="project" value="TreeGrafter"/>
</dbReference>
<dbReference type="InterPro" id="IPR009091">
    <property type="entry name" value="RCC1/BLIP-II"/>
</dbReference>
<sequence length="250" mass="26160">MALIALKRLQASVPSQDLQHFCWLVFDLLQKGWLLPSPVLDVVLQYLGVRFGSGSLAQVAAEGFDEVLSTIQKDGRLTLTGRNCEEHDVPEGLPPAKALAAGFFHTCLLTMKHEVVCFGDNSDGQCDVPAALGPAAVVAAGGYHTCVVTSDGSLVCFGDNSLGQCDVPQDLGPVTFVAAGFEHTCAVTAKGRLICFGGNHEGQCDVPLDLGPVVSVAAGSHHTCALLQGGQVVCFGRLVAQWYPSQGLGV</sequence>
<name>A0A812Q4S6_9DINO</name>
<dbReference type="Gene3D" id="2.130.10.30">
    <property type="entry name" value="Regulator of chromosome condensation 1/beta-lactamase-inhibitor protein II"/>
    <property type="match status" value="1"/>
</dbReference>
<evidence type="ECO:0000313" key="3">
    <source>
        <dbReference type="Proteomes" id="UP000604046"/>
    </source>
</evidence>
<keyword evidence="3" id="KW-1185">Reference proteome</keyword>
<evidence type="ECO:0000256" key="1">
    <source>
        <dbReference type="PROSITE-ProRule" id="PRU00235"/>
    </source>
</evidence>
<dbReference type="PROSITE" id="PS50012">
    <property type="entry name" value="RCC1_3"/>
    <property type="match status" value="2"/>
</dbReference>
<feature type="repeat" description="RCC1" evidence="1">
    <location>
        <begin position="191"/>
        <end position="229"/>
    </location>
</feature>
<comment type="caution">
    <text evidence="2">The sequence shown here is derived from an EMBL/GenBank/DDBJ whole genome shotgun (WGS) entry which is preliminary data.</text>
</comment>
<dbReference type="PANTHER" id="PTHR45982:SF1">
    <property type="entry name" value="REGULATOR OF CHROMOSOME CONDENSATION"/>
    <property type="match status" value="1"/>
</dbReference>
<dbReference type="SUPFAM" id="SSF50985">
    <property type="entry name" value="RCC1/BLIP-II"/>
    <property type="match status" value="1"/>
</dbReference>
<dbReference type="OrthoDB" id="5981550at2759"/>
<organism evidence="2 3">
    <name type="scientific">Symbiodinium natans</name>
    <dbReference type="NCBI Taxonomy" id="878477"/>
    <lineage>
        <taxon>Eukaryota</taxon>
        <taxon>Sar</taxon>
        <taxon>Alveolata</taxon>
        <taxon>Dinophyceae</taxon>
        <taxon>Suessiales</taxon>
        <taxon>Symbiodiniaceae</taxon>
        <taxon>Symbiodinium</taxon>
    </lineage>
</organism>
<proteinExistence type="predicted"/>
<dbReference type="PANTHER" id="PTHR45982">
    <property type="entry name" value="REGULATOR OF CHROMOSOME CONDENSATION"/>
    <property type="match status" value="1"/>
</dbReference>
<dbReference type="Pfam" id="PF13540">
    <property type="entry name" value="RCC1_2"/>
    <property type="match status" value="4"/>
</dbReference>
<dbReference type="InterPro" id="IPR000408">
    <property type="entry name" value="Reg_chr_condens"/>
</dbReference>
<dbReference type="Proteomes" id="UP000604046">
    <property type="component" value="Unassembled WGS sequence"/>
</dbReference>
<accession>A0A812Q4S6</accession>
<evidence type="ECO:0000313" key="2">
    <source>
        <dbReference type="EMBL" id="CAE7384420.1"/>
    </source>
</evidence>